<evidence type="ECO:0000313" key="4">
    <source>
        <dbReference type="Proteomes" id="UP000499080"/>
    </source>
</evidence>
<feature type="region of interest" description="Disordered" evidence="1">
    <location>
        <begin position="65"/>
        <end position="86"/>
    </location>
</feature>
<dbReference type="EMBL" id="BGPR01014584">
    <property type="protein sequence ID" value="GBN65852.1"/>
    <property type="molecule type" value="Genomic_DNA"/>
</dbReference>
<evidence type="ECO:0000313" key="2">
    <source>
        <dbReference type="EMBL" id="GBN65845.1"/>
    </source>
</evidence>
<reference evidence="3 4" key="1">
    <citation type="journal article" date="2019" name="Sci. Rep.">
        <title>Orb-weaving spider Araneus ventricosus genome elucidates the spidroin gene catalogue.</title>
        <authorList>
            <person name="Kono N."/>
            <person name="Nakamura H."/>
            <person name="Ohtoshi R."/>
            <person name="Moran D.A.P."/>
            <person name="Shinohara A."/>
            <person name="Yoshida Y."/>
            <person name="Fujiwara M."/>
            <person name="Mori M."/>
            <person name="Tomita M."/>
            <person name="Arakawa K."/>
        </authorList>
    </citation>
    <scope>NUCLEOTIDE SEQUENCE [LARGE SCALE GENOMIC DNA]</scope>
</reference>
<evidence type="ECO:0000256" key="1">
    <source>
        <dbReference type="SAM" id="MobiDB-lite"/>
    </source>
</evidence>
<comment type="caution">
    <text evidence="3">The sequence shown here is derived from an EMBL/GenBank/DDBJ whole genome shotgun (WGS) entry which is preliminary data.</text>
</comment>
<sequence>MRIGVLSRKVGFSSSFVIHLESWVIRLKCYRGKGERDLLVKAKTTKCRPEDPVFKAERDVGSVALGDRSDRLHGASVNDPPQSAEN</sequence>
<gene>
    <name evidence="3" type="ORF">AVEN_144241_1</name>
    <name evidence="2" type="ORF">AVEN_228670_1</name>
</gene>
<keyword evidence="4" id="KW-1185">Reference proteome</keyword>
<name>A0A4Y2QR38_ARAVE</name>
<dbReference type="Proteomes" id="UP000499080">
    <property type="component" value="Unassembled WGS sequence"/>
</dbReference>
<organism evidence="3 4">
    <name type="scientific">Araneus ventricosus</name>
    <name type="common">Orbweaver spider</name>
    <name type="synonym">Epeira ventricosa</name>
    <dbReference type="NCBI Taxonomy" id="182803"/>
    <lineage>
        <taxon>Eukaryota</taxon>
        <taxon>Metazoa</taxon>
        <taxon>Ecdysozoa</taxon>
        <taxon>Arthropoda</taxon>
        <taxon>Chelicerata</taxon>
        <taxon>Arachnida</taxon>
        <taxon>Araneae</taxon>
        <taxon>Araneomorphae</taxon>
        <taxon>Entelegynae</taxon>
        <taxon>Araneoidea</taxon>
        <taxon>Araneidae</taxon>
        <taxon>Araneus</taxon>
    </lineage>
</organism>
<protein>
    <submittedName>
        <fullName evidence="3">Uncharacterized protein</fullName>
    </submittedName>
</protein>
<dbReference type="EMBL" id="BGPR01014582">
    <property type="protein sequence ID" value="GBN65845.1"/>
    <property type="molecule type" value="Genomic_DNA"/>
</dbReference>
<accession>A0A4Y2QR38</accession>
<proteinExistence type="predicted"/>
<evidence type="ECO:0000313" key="3">
    <source>
        <dbReference type="EMBL" id="GBN65852.1"/>
    </source>
</evidence>
<dbReference type="AlphaFoldDB" id="A0A4Y2QR38"/>